<feature type="region of interest" description="Disordered" evidence="1">
    <location>
        <begin position="144"/>
        <end position="163"/>
    </location>
</feature>
<keyword evidence="4" id="KW-1185">Reference proteome</keyword>
<dbReference type="EMBL" id="JBHTMC010000026">
    <property type="protein sequence ID" value="MFD1264827.1"/>
    <property type="molecule type" value="Genomic_DNA"/>
</dbReference>
<feature type="domain" description="Smr" evidence="2">
    <location>
        <begin position="269"/>
        <end position="350"/>
    </location>
</feature>
<accession>A0ABW3WFK8</accession>
<dbReference type="SUPFAM" id="SSF160443">
    <property type="entry name" value="SMR domain-like"/>
    <property type="match status" value="1"/>
</dbReference>
<evidence type="ECO:0000259" key="2">
    <source>
        <dbReference type="PROSITE" id="PS50828"/>
    </source>
</evidence>
<reference evidence="4" key="1">
    <citation type="journal article" date="2019" name="Int. J. Syst. Evol. Microbiol.">
        <title>The Global Catalogue of Microorganisms (GCM) 10K type strain sequencing project: providing services to taxonomists for standard genome sequencing and annotation.</title>
        <authorList>
            <consortium name="The Broad Institute Genomics Platform"/>
            <consortium name="The Broad Institute Genome Sequencing Center for Infectious Disease"/>
            <person name="Wu L."/>
            <person name="Ma J."/>
        </authorList>
    </citation>
    <scope>NUCLEOTIDE SEQUENCE [LARGE SCALE GENOMIC DNA]</scope>
    <source>
        <strain evidence="4">CCUG 48884</strain>
    </source>
</reference>
<feature type="region of interest" description="Disordered" evidence="1">
    <location>
        <begin position="1"/>
        <end position="70"/>
    </location>
</feature>
<dbReference type="InterPro" id="IPR002625">
    <property type="entry name" value="Smr_dom"/>
</dbReference>
<dbReference type="PANTHER" id="PTHR35562:SF2">
    <property type="entry name" value="DNA ENDONUCLEASE SMRA-RELATED"/>
    <property type="match status" value="1"/>
</dbReference>
<dbReference type="Gene3D" id="3.30.1370.110">
    <property type="match status" value="1"/>
</dbReference>
<dbReference type="Proteomes" id="UP001597158">
    <property type="component" value="Unassembled WGS sequence"/>
</dbReference>
<feature type="region of interest" description="Disordered" evidence="1">
    <location>
        <begin position="197"/>
        <end position="219"/>
    </location>
</feature>
<sequence>MARTRQRSTAPENGKDARGGSAGDLGELRRLLRAADASTTDAPPVQPGKRIRHTVAPAQKTEGRADLAASPDADELALFRRTVGSTRPIRGDNRAELVPPRPAPVRRTLQAEDEAPVPARPRADQDPLLAAYAGVVPLRDSGRAEIDAPRRQARNPGTETATAVQRPDAIVLPADADLRDPASLFRTVVGHARPIDTRNRVELQRPAPPPAPVKREADERAALDESLVAPLSFEDRLDMGDEAAFLRSGLPRRVLTDLRRGRWVLQAQIDLHGLTRDEARSALAHFLHDSLNQGLRCIRVIHGKGHGSPGKVSILKQLSRGWLAQREEILAFCQAGPHDGGGGALLVLLRAQNANPR</sequence>
<comment type="caution">
    <text evidence="3">The sequence shown here is derived from an EMBL/GenBank/DDBJ whole genome shotgun (WGS) entry which is preliminary data.</text>
</comment>
<dbReference type="InterPro" id="IPR036063">
    <property type="entry name" value="Smr_dom_sf"/>
</dbReference>
<evidence type="ECO:0000313" key="4">
    <source>
        <dbReference type="Proteomes" id="UP001597158"/>
    </source>
</evidence>
<dbReference type="Pfam" id="PF01713">
    <property type="entry name" value="Smr"/>
    <property type="match status" value="1"/>
</dbReference>
<evidence type="ECO:0000256" key="1">
    <source>
        <dbReference type="SAM" id="MobiDB-lite"/>
    </source>
</evidence>
<dbReference type="PANTHER" id="PTHR35562">
    <property type="entry name" value="DNA ENDONUCLEASE SMRA-RELATED"/>
    <property type="match status" value="1"/>
</dbReference>
<name>A0ABW3WFK8_9RHOO</name>
<organism evidence="3 4">
    <name type="scientific">Thauera mechernichensis</name>
    <dbReference type="NCBI Taxonomy" id="82788"/>
    <lineage>
        <taxon>Bacteria</taxon>
        <taxon>Pseudomonadati</taxon>
        <taxon>Pseudomonadota</taxon>
        <taxon>Betaproteobacteria</taxon>
        <taxon>Rhodocyclales</taxon>
        <taxon>Zoogloeaceae</taxon>
        <taxon>Thauera</taxon>
    </lineage>
</organism>
<evidence type="ECO:0000313" key="3">
    <source>
        <dbReference type="EMBL" id="MFD1264827.1"/>
    </source>
</evidence>
<proteinExistence type="predicted"/>
<dbReference type="PROSITE" id="PS50828">
    <property type="entry name" value="SMR"/>
    <property type="match status" value="1"/>
</dbReference>
<dbReference type="RefSeq" id="WP_277831950.1">
    <property type="nucleotide sequence ID" value="NZ_JARQZE010000004.1"/>
</dbReference>
<gene>
    <name evidence="3" type="ORF">ACFQ4M_14705</name>
</gene>
<dbReference type="SMART" id="SM00463">
    <property type="entry name" value="SMR"/>
    <property type="match status" value="1"/>
</dbReference>
<protein>
    <submittedName>
        <fullName evidence="3">Smr/MutS family protein</fullName>
    </submittedName>
</protein>